<gene>
    <name evidence="1" type="ORF">SLEP1_g8516</name>
</gene>
<sequence>MLEPPYAPSSDDPSGSDDPWLYLVDLERCSLIFQIWSLPDWLSTATSWRSHTILSGVDRRVSHGWIGQP</sequence>
<evidence type="ECO:0000313" key="1">
    <source>
        <dbReference type="EMBL" id="GKU95116.1"/>
    </source>
</evidence>
<keyword evidence="2" id="KW-1185">Reference proteome</keyword>
<accession>A0AAV5IA90</accession>
<proteinExistence type="predicted"/>
<organism evidence="1 2">
    <name type="scientific">Rubroshorea leprosula</name>
    <dbReference type="NCBI Taxonomy" id="152421"/>
    <lineage>
        <taxon>Eukaryota</taxon>
        <taxon>Viridiplantae</taxon>
        <taxon>Streptophyta</taxon>
        <taxon>Embryophyta</taxon>
        <taxon>Tracheophyta</taxon>
        <taxon>Spermatophyta</taxon>
        <taxon>Magnoliopsida</taxon>
        <taxon>eudicotyledons</taxon>
        <taxon>Gunneridae</taxon>
        <taxon>Pentapetalae</taxon>
        <taxon>rosids</taxon>
        <taxon>malvids</taxon>
        <taxon>Malvales</taxon>
        <taxon>Dipterocarpaceae</taxon>
        <taxon>Rubroshorea</taxon>
    </lineage>
</organism>
<name>A0AAV5IA90_9ROSI</name>
<dbReference type="AlphaFoldDB" id="A0AAV5IA90"/>
<comment type="caution">
    <text evidence="1">The sequence shown here is derived from an EMBL/GenBank/DDBJ whole genome shotgun (WGS) entry which is preliminary data.</text>
</comment>
<evidence type="ECO:0000313" key="2">
    <source>
        <dbReference type="Proteomes" id="UP001054252"/>
    </source>
</evidence>
<dbReference type="Proteomes" id="UP001054252">
    <property type="component" value="Unassembled WGS sequence"/>
</dbReference>
<dbReference type="EMBL" id="BPVZ01000008">
    <property type="protein sequence ID" value="GKU95116.1"/>
    <property type="molecule type" value="Genomic_DNA"/>
</dbReference>
<reference evidence="1 2" key="1">
    <citation type="journal article" date="2021" name="Commun. Biol.">
        <title>The genome of Shorea leprosula (Dipterocarpaceae) highlights the ecological relevance of drought in aseasonal tropical rainforests.</title>
        <authorList>
            <person name="Ng K.K.S."/>
            <person name="Kobayashi M.J."/>
            <person name="Fawcett J.A."/>
            <person name="Hatakeyama M."/>
            <person name="Paape T."/>
            <person name="Ng C.H."/>
            <person name="Ang C.C."/>
            <person name="Tnah L.H."/>
            <person name="Lee C.T."/>
            <person name="Nishiyama T."/>
            <person name="Sese J."/>
            <person name="O'Brien M.J."/>
            <person name="Copetti D."/>
            <person name="Mohd Noor M.I."/>
            <person name="Ong R.C."/>
            <person name="Putra M."/>
            <person name="Sireger I.Z."/>
            <person name="Indrioko S."/>
            <person name="Kosugi Y."/>
            <person name="Izuno A."/>
            <person name="Isagi Y."/>
            <person name="Lee S.L."/>
            <person name="Shimizu K.K."/>
        </authorList>
    </citation>
    <scope>NUCLEOTIDE SEQUENCE [LARGE SCALE GENOMIC DNA]</scope>
    <source>
        <strain evidence="1">214</strain>
    </source>
</reference>
<protein>
    <submittedName>
        <fullName evidence="1">Uncharacterized protein</fullName>
    </submittedName>
</protein>